<feature type="compositionally biased region" description="Polar residues" evidence="1">
    <location>
        <begin position="20"/>
        <end position="30"/>
    </location>
</feature>
<feature type="compositionally biased region" description="Low complexity" evidence="1">
    <location>
        <begin position="1185"/>
        <end position="1203"/>
    </location>
</feature>
<feature type="compositionally biased region" description="Low complexity" evidence="1">
    <location>
        <begin position="663"/>
        <end position="684"/>
    </location>
</feature>
<evidence type="ECO:0000313" key="2">
    <source>
        <dbReference type="EnsemblMetazoa" id="PPAI005538-PA"/>
    </source>
</evidence>
<accession>A0A1B0DCJ9</accession>
<protein>
    <submittedName>
        <fullName evidence="2">Uncharacterized protein</fullName>
    </submittedName>
</protein>
<reference evidence="2" key="1">
    <citation type="submission" date="2022-08" db="UniProtKB">
        <authorList>
            <consortium name="EnsemblMetazoa"/>
        </authorList>
    </citation>
    <scope>IDENTIFICATION</scope>
    <source>
        <strain evidence="2">Israel</strain>
    </source>
</reference>
<feature type="region of interest" description="Disordered" evidence="1">
    <location>
        <begin position="536"/>
        <end position="582"/>
    </location>
</feature>
<feature type="compositionally biased region" description="Low complexity" evidence="1">
    <location>
        <begin position="1022"/>
        <end position="1034"/>
    </location>
</feature>
<evidence type="ECO:0000313" key="3">
    <source>
        <dbReference type="Proteomes" id="UP000092462"/>
    </source>
</evidence>
<feature type="region of interest" description="Disordered" evidence="1">
    <location>
        <begin position="124"/>
        <end position="184"/>
    </location>
</feature>
<dbReference type="Proteomes" id="UP000092462">
    <property type="component" value="Unassembled WGS sequence"/>
</dbReference>
<dbReference type="VEuPathDB" id="VectorBase:PPAI005538"/>
<feature type="region of interest" description="Disordered" evidence="1">
    <location>
        <begin position="1400"/>
        <end position="1428"/>
    </location>
</feature>
<feature type="compositionally biased region" description="Low complexity" evidence="1">
    <location>
        <begin position="711"/>
        <end position="728"/>
    </location>
</feature>
<feature type="region of interest" description="Disordered" evidence="1">
    <location>
        <begin position="1579"/>
        <end position="1630"/>
    </location>
</feature>
<proteinExistence type="predicted"/>
<feature type="compositionally biased region" description="Low complexity" evidence="1">
    <location>
        <begin position="980"/>
        <end position="997"/>
    </location>
</feature>
<feature type="region of interest" description="Disordered" evidence="1">
    <location>
        <begin position="1332"/>
        <end position="1372"/>
    </location>
</feature>
<feature type="region of interest" description="Disordered" evidence="1">
    <location>
        <begin position="790"/>
        <end position="834"/>
    </location>
</feature>
<feature type="compositionally biased region" description="Low complexity" evidence="1">
    <location>
        <begin position="124"/>
        <end position="155"/>
    </location>
</feature>
<feature type="region of interest" description="Disordered" evidence="1">
    <location>
        <begin position="959"/>
        <end position="999"/>
    </location>
</feature>
<feature type="compositionally biased region" description="Polar residues" evidence="1">
    <location>
        <begin position="1359"/>
        <end position="1372"/>
    </location>
</feature>
<dbReference type="EnsemblMetazoa" id="PPAI005538-RA">
    <property type="protein sequence ID" value="PPAI005538-PA"/>
    <property type="gene ID" value="PPAI005538"/>
</dbReference>
<feature type="region of interest" description="Disordered" evidence="1">
    <location>
        <begin position="208"/>
        <end position="259"/>
    </location>
</feature>
<feature type="region of interest" description="Disordered" evidence="1">
    <location>
        <begin position="651"/>
        <end position="684"/>
    </location>
</feature>
<evidence type="ECO:0000256" key="1">
    <source>
        <dbReference type="SAM" id="MobiDB-lite"/>
    </source>
</evidence>
<dbReference type="EMBL" id="AJVK01005144">
    <property type="status" value="NOT_ANNOTATED_CDS"/>
    <property type="molecule type" value="Genomic_DNA"/>
</dbReference>
<feature type="compositionally biased region" description="Low complexity" evidence="1">
    <location>
        <begin position="536"/>
        <end position="574"/>
    </location>
</feature>
<feature type="compositionally biased region" description="Polar residues" evidence="1">
    <location>
        <begin position="1621"/>
        <end position="1630"/>
    </location>
</feature>
<organism evidence="2 3">
    <name type="scientific">Phlebotomus papatasi</name>
    <name type="common">Sandfly</name>
    <dbReference type="NCBI Taxonomy" id="29031"/>
    <lineage>
        <taxon>Eukaryota</taxon>
        <taxon>Metazoa</taxon>
        <taxon>Ecdysozoa</taxon>
        <taxon>Arthropoda</taxon>
        <taxon>Hexapoda</taxon>
        <taxon>Insecta</taxon>
        <taxon>Pterygota</taxon>
        <taxon>Neoptera</taxon>
        <taxon>Endopterygota</taxon>
        <taxon>Diptera</taxon>
        <taxon>Nematocera</taxon>
        <taxon>Psychodoidea</taxon>
        <taxon>Psychodidae</taxon>
        <taxon>Phlebotomus</taxon>
        <taxon>Phlebotomus</taxon>
    </lineage>
</organism>
<dbReference type="VEuPathDB" id="VectorBase:PPAPM1_009380"/>
<feature type="compositionally biased region" description="Basic and acidic residues" evidence="1">
    <location>
        <begin position="1341"/>
        <end position="1356"/>
    </location>
</feature>
<keyword evidence="3" id="KW-1185">Reference proteome</keyword>
<feature type="compositionally biased region" description="Polar residues" evidence="1">
    <location>
        <begin position="801"/>
        <end position="813"/>
    </location>
</feature>
<feature type="compositionally biased region" description="Low complexity" evidence="1">
    <location>
        <begin position="163"/>
        <end position="184"/>
    </location>
</feature>
<feature type="compositionally biased region" description="Low complexity" evidence="1">
    <location>
        <begin position="857"/>
        <end position="873"/>
    </location>
</feature>
<feature type="compositionally biased region" description="Polar residues" evidence="1">
    <location>
        <begin position="228"/>
        <end position="239"/>
    </location>
</feature>
<name>A0A1B0DCJ9_PHLPP</name>
<feature type="compositionally biased region" description="Polar residues" evidence="1">
    <location>
        <begin position="246"/>
        <end position="256"/>
    </location>
</feature>
<feature type="region of interest" description="Disordered" evidence="1">
    <location>
        <begin position="1014"/>
        <end position="1082"/>
    </location>
</feature>
<feature type="compositionally biased region" description="Polar residues" evidence="1">
    <location>
        <begin position="651"/>
        <end position="662"/>
    </location>
</feature>
<dbReference type="EMBL" id="AJVK01005143">
    <property type="status" value="NOT_ANNOTATED_CDS"/>
    <property type="molecule type" value="Genomic_DNA"/>
</dbReference>
<feature type="compositionally biased region" description="Low complexity" evidence="1">
    <location>
        <begin position="82"/>
        <end position="91"/>
    </location>
</feature>
<feature type="compositionally biased region" description="Polar residues" evidence="1">
    <location>
        <begin position="892"/>
        <end position="901"/>
    </location>
</feature>
<feature type="region of interest" description="Disordered" evidence="1">
    <location>
        <begin position="708"/>
        <end position="750"/>
    </location>
</feature>
<feature type="compositionally biased region" description="Low complexity" evidence="1">
    <location>
        <begin position="1586"/>
        <end position="1597"/>
    </location>
</feature>
<feature type="compositionally biased region" description="Polar residues" evidence="1">
    <location>
        <begin position="1"/>
        <end position="11"/>
    </location>
</feature>
<feature type="compositionally biased region" description="Polar residues" evidence="1">
    <location>
        <begin position="964"/>
        <end position="979"/>
    </location>
</feature>
<feature type="region of interest" description="Disordered" evidence="1">
    <location>
        <begin position="1184"/>
        <end position="1203"/>
    </location>
</feature>
<feature type="region of interest" description="Disordered" evidence="1">
    <location>
        <begin position="846"/>
        <end position="919"/>
    </location>
</feature>
<sequence>MSMENSENRVPSMSPKDTVHQTSSTGSATMLSAIASDGSSEASSGGDLLVQQQQQMQPRLGGSQTQPQVGGGLPPHQGATVSQQQPSQQPQHMHHHQLLEVHGNCGDGKNELDELTASTTQTNTNIHSASNNTNNNNNNNSSSSNNVIPPNVTSSETPPPCLSKSTSTIPTFTSTDSPSTTNSTSCATYSNYSNSQNNFQQHVNSVEPQFDSSVQSSNSNSQVEELTTVPTTSGSSPASTMDIDLGSTTSSISSLNDHGMMDDESIKYEKAPTPTSQGAVATATTTANVVNQSTTVGSSTTSTIVHSFANAANIANSFINISNLSSSSNLNITPMAAAVLPVAQNTVPVMASVTKQSFSTNLIVSQPVTHFMKALTLSSGGAKSGIFVPNVIATNISPQFTVHHHHAQHHTYGLHHHHHGSSGPAPNVTVNPNGNFNTNPNSALRPGTFHGQFRPFLQHNTFSITGNLHHPVSGSIQSPILAAQLQTINQIATNQAQQHHAVNLHEHGNGAHSAQTVQTSGTNTIIHYPASNVVMQQQQQQQQQQLQHSGQFAQQIERAPSRSQSPSTFSPQSSKMENTRSGGTQQQYFNINNDQQIRVLTPSEIMRTLPSLPNQDLSTSYDTTPAISHQISVNTAVVTMTSSVIAKETTHNLLPSDKNSNGTYTRSSHYHSSSSSTITTTDNATLTTTCSTPNTLTSCSSPIISAFSAKNSQTPPSTPNTTSSTTTSILHQTDQEKINAQQKTMREQEQERQWKQLQANRAREQQMQQLVIHNQGGQDSSIQLQVSTHNDGNTIGPMASPSPNSRQMTNFVTPSAKGRPGVLPTNVNTSGYPHAAMTRPVSVQIPRAPQQQARMTQSPFSPQSQASQSPHDQFPGSPIPQGMDTFSRPPSEGSQQDQFILSPNPAPNRSPAYVGQQPSVQVPAKQIRLNIDNTGYAHAPGTPRPSVSTGIMRSTVYATRPLFSGNQTSPFTSPRSDTFQGPQPQQQSQAHPQQQQPEGNRQLRDLLQRQQMVTPSPTGMVSPQQQHAQSPQAQNPGQSPRWGMENVDEQSLNAGQQQQHQQAPDNITFRQPLPPGLTSRPQRMQLTTGPVLVRPGQQQLQPQVSINNQQIINTRLAQIPAEMRQRMIRPQVVTSVIASNQQSQMIMTQQSSIIQQSNIMQQTQAQQHQQQFGVRKIDQYGQLIGNQGAGQNPIQQQQQQQLQQNQQDQQNVALLAQKLDRIQPGNINTSGNIIDVRQTTTDSTHMPSGNESEAPEIPDNVTAELEKLEQEESGGMGEVEGVGDILGGLGDDDEELLVSLTAEMGADFNILEYADPELDTLNDGEKANLLDSLELDEDTEKDDKPGKKELPEKEDIQGQVRSTTGDDASTTNIMSQADSIHTMTTNQNISMTTTMQMQAMHQTTTQTTGHSSTMSSTTMIQPSQVSQTQQIPQQNIVLDSNQQLHQQQQQQQQQRIHQLKILQQQQHQQQTQVTHQIIPANLQQIQQQMLQRVQQAAAMGKPMQVGTQLMSNGAIGIVTANNNVQVSFPGLMNRNGQQLVTQHRLQALRMPNPGQDHQAQQQQNPGPRMILQQQLQQQSPQVNRIAIANTQQAQAPINQPPPPPYPGPPPPYPGNTQVPVQQSSTNQSGG</sequence>
<feature type="compositionally biased region" description="Pro residues" evidence="1">
    <location>
        <begin position="1598"/>
        <end position="1613"/>
    </location>
</feature>
<feature type="compositionally biased region" description="Low complexity" evidence="1">
    <location>
        <begin position="212"/>
        <end position="225"/>
    </location>
</feature>
<feature type="region of interest" description="Disordered" evidence="1">
    <location>
        <begin position="1"/>
        <end position="95"/>
    </location>
</feature>
<feature type="compositionally biased region" description="Low complexity" evidence="1">
    <location>
        <begin position="32"/>
        <end position="64"/>
    </location>
</feature>